<evidence type="ECO:0000256" key="15">
    <source>
        <dbReference type="ARBA" id="ARBA00023170"/>
    </source>
</evidence>
<gene>
    <name evidence="26" type="ORF">SSX86_032301</name>
</gene>
<protein>
    <recommendedName>
        <fullName evidence="19">Receptor-like serine/threonine-protein kinase</fullName>
        <ecNumber evidence="19">2.7.11.1</ecNumber>
    </recommendedName>
</protein>
<reference evidence="26 27" key="1">
    <citation type="submission" date="2024-04" db="EMBL/GenBank/DDBJ databases">
        <title>The reference genome of an endangered Asteraceae, Deinandra increscens subsp. villosa, native to the Central Coast of California.</title>
        <authorList>
            <person name="Guilliams M."/>
            <person name="Hasenstab-Lehman K."/>
            <person name="Meyer R."/>
            <person name="Mcevoy S."/>
        </authorList>
    </citation>
    <scope>NUCLEOTIDE SEQUENCE [LARGE SCALE GENOMIC DNA]</scope>
    <source>
        <tissue evidence="26">Leaf</tissue>
    </source>
</reference>
<keyword evidence="11 19" id="KW-0067">ATP-binding</keyword>
<dbReference type="Gene3D" id="2.90.10.30">
    <property type="match status" value="1"/>
</dbReference>
<dbReference type="PROSITE" id="PS50927">
    <property type="entry name" value="BULB_LECTIN"/>
    <property type="match status" value="1"/>
</dbReference>
<evidence type="ECO:0000256" key="5">
    <source>
        <dbReference type="ARBA" id="ARBA00022679"/>
    </source>
</evidence>
<evidence type="ECO:0000256" key="10">
    <source>
        <dbReference type="ARBA" id="ARBA00022777"/>
    </source>
</evidence>
<dbReference type="InterPro" id="IPR051343">
    <property type="entry name" value="G-type_lectin_kinases/EP1-like"/>
</dbReference>
<dbReference type="PROSITE" id="PS50948">
    <property type="entry name" value="PAN"/>
    <property type="match status" value="1"/>
</dbReference>
<evidence type="ECO:0000259" key="24">
    <source>
        <dbReference type="PROSITE" id="PS50927"/>
    </source>
</evidence>
<dbReference type="EMBL" id="JBCNJP010010391">
    <property type="protein sequence ID" value="KAK9048733.1"/>
    <property type="molecule type" value="Genomic_DNA"/>
</dbReference>
<dbReference type="GO" id="GO:0005524">
    <property type="term" value="F:ATP binding"/>
    <property type="evidence" value="ECO:0007669"/>
    <property type="project" value="UniProtKB-UniRule"/>
</dbReference>
<evidence type="ECO:0000256" key="9">
    <source>
        <dbReference type="ARBA" id="ARBA00022741"/>
    </source>
</evidence>
<evidence type="ECO:0000313" key="27">
    <source>
        <dbReference type="Proteomes" id="UP001408789"/>
    </source>
</evidence>
<keyword evidence="2 19" id="KW-0723">Serine/threonine-protein kinase</keyword>
<dbReference type="FunFam" id="2.90.10.30:FF:000003">
    <property type="entry name" value="Os04g0303100 protein"/>
    <property type="match status" value="1"/>
</dbReference>
<dbReference type="CDD" id="cd00028">
    <property type="entry name" value="B_lectin"/>
    <property type="match status" value="1"/>
</dbReference>
<sequence>MKASPCIRYSFALLLFLTCYSTTAQPPFEFDHPTANLSTSWSNTDQSLTVYDNSSDTSRVQAILTRRLFEGEFACGFYCDGNCTSSLFAVVIVSETRSPQMVWSANRDHPVSYGALLNLTARGELVLLDADGSTVWTTNTTGKTVAGLNLTDDGNLVLFDTNRQLVWQSFDYPTDCLVPRQALFQGQQLIPSVSSTNWTTQKDLFSLKMTDKGLVAYVGSNPPQAYYSSRSYDVYDNYTNTTGRRYVRFLNGSLSLFIHSVEPSDPDGVITIPQASSAQYMKLMPDGHLRVFQWKAGWSEVADLFTDDYLGECGYPMACGRYGICSGNQQCSCPVSSSPRIEYFKAQDDRQPALGCSEITPLTCNATQDQVFIELENVTYFNILVDMKSVDMDTCKRACMNNCSCKAAIFRYDFASSTTTSTPGDCFLPSEVFTMTNVDPLINATAFVKVQNASGPSNISSPSSHSSKSRPALLGILTSTIGSAMFLFGAIGFLVYIIRKRIRANDMAEEYIGEVPGMPTRFSYEELKATTENFNKKLGEGGFGAVYEGTLEDGSKIAVKCLEGLGQVEKSFLAEVESTGSIHHVNLVRLRGFCAWRSQRFLVYEFMSNGSLDRWIYHGNREHILDWECRKKIILNVAKGLAYLHDDCRQKIIHLDIKPQNILLDNDFNAKVSDFGLSKLIDRNQTQVMTTMRGTPGYLAPEWLSSIITEKVDVYSFGVVLLEMLCGRKNFDRSLPEESRHLLGVLQKCWEQGVLADMIDKYSEDMHTHGPEVVEMIKVASWCLQYDFTKRPSMSTVVKVLEDVTKVESSLDYNFIDPRQPKTTVEHENHKDMTPLLASVLSGPR</sequence>
<evidence type="ECO:0000256" key="4">
    <source>
        <dbReference type="ARBA" id="ARBA00022553"/>
    </source>
</evidence>
<dbReference type="SUPFAM" id="SSF51110">
    <property type="entry name" value="alpha-D-mannose-specific plant lectins"/>
    <property type="match status" value="1"/>
</dbReference>
<dbReference type="FunFam" id="3.30.200.20:FF:000178">
    <property type="entry name" value="serine/threonine-protein kinase PBS1-like"/>
    <property type="match status" value="1"/>
</dbReference>
<evidence type="ECO:0000256" key="18">
    <source>
        <dbReference type="ARBA" id="ARBA00048679"/>
    </source>
</evidence>
<keyword evidence="12 21" id="KW-1133">Transmembrane helix</keyword>
<accession>A0AAP0GGR3</accession>
<dbReference type="Gene3D" id="1.10.510.10">
    <property type="entry name" value="Transferase(Phosphotransferase) domain 1"/>
    <property type="match status" value="1"/>
</dbReference>
<evidence type="ECO:0000313" key="26">
    <source>
        <dbReference type="EMBL" id="KAK9048733.1"/>
    </source>
</evidence>
<dbReference type="PROSITE" id="PS00108">
    <property type="entry name" value="PROTEIN_KINASE_ST"/>
    <property type="match status" value="1"/>
</dbReference>
<dbReference type="SMART" id="SM00220">
    <property type="entry name" value="S_TKc"/>
    <property type="match status" value="1"/>
</dbReference>
<dbReference type="Pfam" id="PF01453">
    <property type="entry name" value="B_lectin"/>
    <property type="match status" value="1"/>
</dbReference>
<dbReference type="InterPro" id="IPR008271">
    <property type="entry name" value="Ser/Thr_kinase_AS"/>
</dbReference>
<keyword evidence="6 21" id="KW-0812">Transmembrane</keyword>
<feature type="transmembrane region" description="Helical" evidence="21">
    <location>
        <begin position="472"/>
        <end position="498"/>
    </location>
</feature>
<dbReference type="GO" id="GO:0030246">
    <property type="term" value="F:carbohydrate binding"/>
    <property type="evidence" value="ECO:0007669"/>
    <property type="project" value="UniProtKB-KW"/>
</dbReference>
<comment type="subcellular location">
    <subcellularLocation>
        <location evidence="1">Membrane</location>
        <topology evidence="1">Single-pass type I membrane protein</topology>
    </subcellularLocation>
</comment>
<dbReference type="PROSITE" id="PS00107">
    <property type="entry name" value="PROTEIN_KINASE_ATP"/>
    <property type="match status" value="1"/>
</dbReference>
<evidence type="ECO:0000256" key="19">
    <source>
        <dbReference type="PIRNR" id="PIRNR000641"/>
    </source>
</evidence>
<dbReference type="SMART" id="SM00108">
    <property type="entry name" value="B_lectin"/>
    <property type="match status" value="1"/>
</dbReference>
<evidence type="ECO:0000256" key="8">
    <source>
        <dbReference type="ARBA" id="ARBA00022734"/>
    </source>
</evidence>
<evidence type="ECO:0000256" key="6">
    <source>
        <dbReference type="ARBA" id="ARBA00022692"/>
    </source>
</evidence>
<evidence type="ECO:0000256" key="3">
    <source>
        <dbReference type="ARBA" id="ARBA00022536"/>
    </source>
</evidence>
<keyword evidence="8" id="KW-0430">Lectin</keyword>
<evidence type="ECO:0000256" key="11">
    <source>
        <dbReference type="ARBA" id="ARBA00022840"/>
    </source>
</evidence>
<evidence type="ECO:0000256" key="21">
    <source>
        <dbReference type="SAM" id="Phobius"/>
    </source>
</evidence>
<organism evidence="26 27">
    <name type="scientific">Deinandra increscens subsp. villosa</name>
    <dbReference type="NCBI Taxonomy" id="3103831"/>
    <lineage>
        <taxon>Eukaryota</taxon>
        <taxon>Viridiplantae</taxon>
        <taxon>Streptophyta</taxon>
        <taxon>Embryophyta</taxon>
        <taxon>Tracheophyta</taxon>
        <taxon>Spermatophyta</taxon>
        <taxon>Magnoliopsida</taxon>
        <taxon>eudicotyledons</taxon>
        <taxon>Gunneridae</taxon>
        <taxon>Pentapetalae</taxon>
        <taxon>asterids</taxon>
        <taxon>campanulids</taxon>
        <taxon>Asterales</taxon>
        <taxon>Asteraceae</taxon>
        <taxon>Asteroideae</taxon>
        <taxon>Heliantheae alliance</taxon>
        <taxon>Madieae</taxon>
        <taxon>Madiinae</taxon>
        <taxon>Deinandra</taxon>
    </lineage>
</organism>
<name>A0AAP0GGR3_9ASTR</name>
<evidence type="ECO:0000256" key="22">
    <source>
        <dbReference type="SAM" id="SignalP"/>
    </source>
</evidence>
<keyword evidence="4" id="KW-0597">Phosphoprotein</keyword>
<dbReference type="InterPro" id="IPR011009">
    <property type="entry name" value="Kinase-like_dom_sf"/>
</dbReference>
<keyword evidence="7 22" id="KW-0732">Signal</keyword>
<feature type="signal peptide" evidence="22">
    <location>
        <begin position="1"/>
        <end position="24"/>
    </location>
</feature>
<evidence type="ECO:0000256" key="20">
    <source>
        <dbReference type="PROSITE-ProRule" id="PRU10141"/>
    </source>
</evidence>
<evidence type="ECO:0000256" key="7">
    <source>
        <dbReference type="ARBA" id="ARBA00022729"/>
    </source>
</evidence>
<keyword evidence="13 21" id="KW-0472">Membrane</keyword>
<dbReference type="GO" id="GO:0004674">
    <property type="term" value="F:protein serine/threonine kinase activity"/>
    <property type="evidence" value="ECO:0007669"/>
    <property type="project" value="UniProtKB-KW"/>
</dbReference>
<dbReference type="FunFam" id="1.10.510.10:FF:000248">
    <property type="entry name" value="S-receptor-like kinase 5"/>
    <property type="match status" value="1"/>
</dbReference>
<proteinExistence type="inferred from homology"/>
<evidence type="ECO:0000256" key="13">
    <source>
        <dbReference type="ARBA" id="ARBA00023136"/>
    </source>
</evidence>
<feature type="domain" description="Protein kinase" evidence="23">
    <location>
        <begin position="532"/>
        <end position="816"/>
    </location>
</feature>
<dbReference type="PANTHER" id="PTHR47976:SF30">
    <property type="entry name" value="RECEPTOR-LIKE SERINE_THREONINE-PROTEIN KINASE"/>
    <property type="match status" value="1"/>
</dbReference>
<dbReference type="Proteomes" id="UP001408789">
    <property type="component" value="Unassembled WGS sequence"/>
</dbReference>
<dbReference type="PANTHER" id="PTHR47976">
    <property type="entry name" value="G-TYPE LECTIN S-RECEPTOR-LIKE SERINE/THREONINE-PROTEIN KINASE SD2-5"/>
    <property type="match status" value="1"/>
</dbReference>
<dbReference type="InterPro" id="IPR000719">
    <property type="entry name" value="Prot_kinase_dom"/>
</dbReference>
<dbReference type="Pfam" id="PF00069">
    <property type="entry name" value="Pkinase"/>
    <property type="match status" value="1"/>
</dbReference>
<comment type="catalytic activity">
    <reaction evidence="17 19">
        <text>L-threonyl-[protein] + ATP = O-phospho-L-threonyl-[protein] + ADP + H(+)</text>
        <dbReference type="Rhea" id="RHEA:46608"/>
        <dbReference type="Rhea" id="RHEA-COMP:11060"/>
        <dbReference type="Rhea" id="RHEA-COMP:11605"/>
        <dbReference type="ChEBI" id="CHEBI:15378"/>
        <dbReference type="ChEBI" id="CHEBI:30013"/>
        <dbReference type="ChEBI" id="CHEBI:30616"/>
        <dbReference type="ChEBI" id="CHEBI:61977"/>
        <dbReference type="ChEBI" id="CHEBI:456216"/>
        <dbReference type="EC" id="2.7.11.1"/>
    </reaction>
</comment>
<dbReference type="InterPro" id="IPR003609">
    <property type="entry name" value="Pan_app"/>
</dbReference>
<dbReference type="GO" id="GO:0016020">
    <property type="term" value="C:membrane"/>
    <property type="evidence" value="ECO:0007669"/>
    <property type="project" value="UniProtKB-SubCell"/>
</dbReference>
<evidence type="ECO:0000256" key="12">
    <source>
        <dbReference type="ARBA" id="ARBA00022989"/>
    </source>
</evidence>
<dbReference type="CDD" id="cd14066">
    <property type="entry name" value="STKc_IRAK"/>
    <property type="match status" value="1"/>
</dbReference>
<evidence type="ECO:0000256" key="16">
    <source>
        <dbReference type="ARBA" id="ARBA00023180"/>
    </source>
</evidence>
<dbReference type="Gene3D" id="3.30.200.20">
    <property type="entry name" value="Phosphorylase Kinase, domain 1"/>
    <property type="match status" value="1"/>
</dbReference>
<dbReference type="PIRSF" id="PIRSF000641">
    <property type="entry name" value="SRK"/>
    <property type="match status" value="1"/>
</dbReference>
<keyword evidence="15" id="KW-0675">Receptor</keyword>
<dbReference type="InterPro" id="IPR001480">
    <property type="entry name" value="Bulb-type_lectin_dom"/>
</dbReference>
<comment type="similarity">
    <text evidence="19">Belongs to the protein kinase superfamily. Ser/Thr protein kinase family.</text>
</comment>
<evidence type="ECO:0000256" key="1">
    <source>
        <dbReference type="ARBA" id="ARBA00004479"/>
    </source>
</evidence>
<keyword evidence="10 19" id="KW-0418">Kinase</keyword>
<keyword evidence="16" id="KW-0325">Glycoprotein</keyword>
<dbReference type="FunFam" id="2.90.10.10:FF:000039">
    <property type="entry name" value="G-type lectin S-receptor-like serine/threonine-protein kinase SD2-5"/>
    <property type="match status" value="1"/>
</dbReference>
<comment type="catalytic activity">
    <reaction evidence="18 19">
        <text>L-seryl-[protein] + ATP = O-phospho-L-seryl-[protein] + ADP + H(+)</text>
        <dbReference type="Rhea" id="RHEA:17989"/>
        <dbReference type="Rhea" id="RHEA-COMP:9863"/>
        <dbReference type="Rhea" id="RHEA-COMP:11604"/>
        <dbReference type="ChEBI" id="CHEBI:15378"/>
        <dbReference type="ChEBI" id="CHEBI:29999"/>
        <dbReference type="ChEBI" id="CHEBI:30616"/>
        <dbReference type="ChEBI" id="CHEBI:83421"/>
        <dbReference type="ChEBI" id="CHEBI:456216"/>
        <dbReference type="EC" id="2.7.11.1"/>
    </reaction>
</comment>
<evidence type="ECO:0000256" key="14">
    <source>
        <dbReference type="ARBA" id="ARBA00023157"/>
    </source>
</evidence>
<comment type="caution">
    <text evidence="26">The sequence shown here is derived from an EMBL/GenBank/DDBJ whole genome shotgun (WGS) entry which is preliminary data.</text>
</comment>
<feature type="binding site" evidence="20">
    <location>
        <position position="560"/>
    </location>
    <ligand>
        <name>ATP</name>
        <dbReference type="ChEBI" id="CHEBI:30616"/>
    </ligand>
</feature>
<dbReference type="InterPro" id="IPR017441">
    <property type="entry name" value="Protein_kinase_ATP_BS"/>
</dbReference>
<dbReference type="AlphaFoldDB" id="A0AAP0GGR3"/>
<feature type="chain" id="PRO_5042978186" description="Receptor-like serine/threonine-protein kinase" evidence="22">
    <location>
        <begin position="25"/>
        <end position="845"/>
    </location>
</feature>
<keyword evidence="5 19" id="KW-0808">Transferase</keyword>
<evidence type="ECO:0000259" key="25">
    <source>
        <dbReference type="PROSITE" id="PS50948"/>
    </source>
</evidence>
<keyword evidence="27" id="KW-1185">Reference proteome</keyword>
<keyword evidence="14" id="KW-1015">Disulfide bond</keyword>
<dbReference type="EC" id="2.7.11.1" evidence="19"/>
<keyword evidence="3" id="KW-0245">EGF-like domain</keyword>
<evidence type="ECO:0000259" key="23">
    <source>
        <dbReference type="PROSITE" id="PS50011"/>
    </source>
</evidence>
<evidence type="ECO:0000256" key="17">
    <source>
        <dbReference type="ARBA" id="ARBA00047899"/>
    </source>
</evidence>
<feature type="domain" description="Bulb-type lectin" evidence="24">
    <location>
        <begin position="48"/>
        <end position="171"/>
    </location>
</feature>
<dbReference type="InterPro" id="IPR036426">
    <property type="entry name" value="Bulb-type_lectin_dom_sf"/>
</dbReference>
<dbReference type="SUPFAM" id="SSF56112">
    <property type="entry name" value="Protein kinase-like (PK-like)"/>
    <property type="match status" value="1"/>
</dbReference>
<dbReference type="InterPro" id="IPR024171">
    <property type="entry name" value="SRK-like_kinase"/>
</dbReference>
<feature type="domain" description="Apple" evidence="25">
    <location>
        <begin position="364"/>
        <end position="454"/>
    </location>
</feature>
<dbReference type="PROSITE" id="PS50011">
    <property type="entry name" value="PROTEIN_KINASE_DOM"/>
    <property type="match status" value="1"/>
</dbReference>
<evidence type="ECO:0000256" key="2">
    <source>
        <dbReference type="ARBA" id="ARBA00022527"/>
    </source>
</evidence>
<keyword evidence="9 19" id="KW-0547">Nucleotide-binding</keyword>